<name>A0A2S2R209_9HEMI</name>
<organism evidence="1">
    <name type="scientific">Sipha flava</name>
    <name type="common">yellow sugarcane aphid</name>
    <dbReference type="NCBI Taxonomy" id="143950"/>
    <lineage>
        <taxon>Eukaryota</taxon>
        <taxon>Metazoa</taxon>
        <taxon>Ecdysozoa</taxon>
        <taxon>Arthropoda</taxon>
        <taxon>Hexapoda</taxon>
        <taxon>Insecta</taxon>
        <taxon>Pterygota</taxon>
        <taxon>Neoptera</taxon>
        <taxon>Paraneoptera</taxon>
        <taxon>Hemiptera</taxon>
        <taxon>Sternorrhyncha</taxon>
        <taxon>Aphidomorpha</taxon>
        <taxon>Aphidoidea</taxon>
        <taxon>Aphididae</taxon>
        <taxon>Sipha</taxon>
    </lineage>
</organism>
<dbReference type="AlphaFoldDB" id="A0A2S2R209"/>
<reference evidence="1" key="1">
    <citation type="submission" date="2018-04" db="EMBL/GenBank/DDBJ databases">
        <title>Transcriptome assembly of Sipha flava.</title>
        <authorList>
            <person name="Scully E.D."/>
            <person name="Geib S.M."/>
            <person name="Palmer N.A."/>
            <person name="Koch K."/>
            <person name="Bradshaw J."/>
            <person name="Heng-Moss T."/>
            <person name="Sarath G."/>
        </authorList>
    </citation>
    <scope>NUCLEOTIDE SEQUENCE</scope>
</reference>
<sequence length="217" mass="23987">MCSAKTVTFGGVVAYPKAPVTNTIEQTKTRFNCIGTLRDSLKMVGSNGSKFLTVRLVRSKLRKREETAVAAATAAATPNATTNTATTIVVNNNSINTNNNVDCQLPHAQSVDVAVVTNVSRDVGDAPVPLPFLWQYSAKNAAAKNSNGYNSPYRLYSSDQDTLVCSVPIEETAEHRKGLRKNLRGKWRRLVHKKQQQQDSYKIPAELRDQLKQIYVY</sequence>
<gene>
    <name evidence="1" type="ORF">g.11223</name>
</gene>
<accession>A0A2S2R209</accession>
<dbReference type="EMBL" id="GGMS01014771">
    <property type="protein sequence ID" value="MBY83974.1"/>
    <property type="molecule type" value="Transcribed_RNA"/>
</dbReference>
<proteinExistence type="predicted"/>
<protein>
    <submittedName>
        <fullName evidence="1">Uncharacterized protein</fullName>
    </submittedName>
</protein>
<evidence type="ECO:0000313" key="1">
    <source>
        <dbReference type="EMBL" id="MBY83974.1"/>
    </source>
</evidence>
<dbReference type="OrthoDB" id="6621161at2759"/>